<dbReference type="AlphaFoldDB" id="A0A1Z4KMH5"/>
<dbReference type="SUPFAM" id="SSF47598">
    <property type="entry name" value="Ribbon-helix-helix"/>
    <property type="match status" value="1"/>
</dbReference>
<accession>A0A1Z4KMH5</accession>
<dbReference type="InterPro" id="IPR010985">
    <property type="entry name" value="Ribbon_hlx_hlx"/>
</dbReference>
<proteinExistence type="predicted"/>
<evidence type="ECO:0000313" key="2">
    <source>
        <dbReference type="Proteomes" id="UP000217507"/>
    </source>
</evidence>
<dbReference type="GO" id="GO:0006355">
    <property type="term" value="P:regulation of DNA-templated transcription"/>
    <property type="evidence" value="ECO:0007669"/>
    <property type="project" value="InterPro"/>
</dbReference>
<reference evidence="1 2" key="1">
    <citation type="submission" date="2017-06" db="EMBL/GenBank/DDBJ databases">
        <title>Genome sequencing of cyanobaciteial culture collection at National Institute for Environmental Studies (NIES).</title>
        <authorList>
            <person name="Hirose Y."/>
            <person name="Shimura Y."/>
            <person name="Fujisawa T."/>
            <person name="Nakamura Y."/>
            <person name="Kawachi M."/>
        </authorList>
    </citation>
    <scope>NUCLEOTIDE SEQUENCE [LARGE SCALE GENOMIC DNA]</scope>
    <source>
        <strain evidence="1 2">NIES-23</strain>
    </source>
</reference>
<protein>
    <recommendedName>
        <fullName evidence="3">Arc-like DNA binding domain-containing protein</fullName>
    </recommendedName>
</protein>
<dbReference type="Proteomes" id="UP000217507">
    <property type="component" value="Chromosome"/>
</dbReference>
<dbReference type="InterPro" id="IPR013321">
    <property type="entry name" value="Arc_rbn_hlx_hlx"/>
</dbReference>
<sequence length="85" mass="9794">MTQVILKKLNPIVIEKLKHLAQSHQRTLEEEITSILEDVTENTPIITSKSRDWSPGFFEQTCAGWQGELLVREPQPEAQEREPLL</sequence>
<dbReference type="EMBL" id="AP018216">
    <property type="protein sequence ID" value="BAY70211.1"/>
    <property type="molecule type" value="Genomic_DNA"/>
</dbReference>
<organism evidence="1 2">
    <name type="scientific">Trichormus variabilis NIES-23</name>
    <dbReference type="NCBI Taxonomy" id="1973479"/>
    <lineage>
        <taxon>Bacteria</taxon>
        <taxon>Bacillati</taxon>
        <taxon>Cyanobacteriota</taxon>
        <taxon>Cyanophyceae</taxon>
        <taxon>Nostocales</taxon>
        <taxon>Nostocaceae</taxon>
        <taxon>Trichormus</taxon>
    </lineage>
</organism>
<name>A0A1Z4KMH5_ANAVA</name>
<evidence type="ECO:0000313" key="1">
    <source>
        <dbReference type="EMBL" id="BAY70211.1"/>
    </source>
</evidence>
<evidence type="ECO:0008006" key="3">
    <source>
        <dbReference type="Google" id="ProtNLM"/>
    </source>
</evidence>
<dbReference type="Gene3D" id="1.10.1220.10">
    <property type="entry name" value="Met repressor-like"/>
    <property type="match status" value="1"/>
</dbReference>
<gene>
    <name evidence="1" type="ORF">NIES23_30120</name>
</gene>